<feature type="chain" id="PRO_5035467631" description="Subtilisin-like protease SBT3.6" evidence="12">
    <location>
        <begin position="23"/>
        <end position="775"/>
    </location>
</feature>
<comment type="similarity">
    <text evidence="3 11">Belongs to the peptidase S8 family.</text>
</comment>
<dbReference type="FunFam" id="3.30.70.80:FF:000002">
    <property type="entry name" value="Subtilisin-like protease SBT5.3"/>
    <property type="match status" value="1"/>
</dbReference>
<dbReference type="AlphaFoldDB" id="A0A8K0DXW9"/>
<dbReference type="InterPro" id="IPR015500">
    <property type="entry name" value="Peptidase_S8_subtilisin-rel"/>
</dbReference>
<dbReference type="InterPro" id="IPR000209">
    <property type="entry name" value="Peptidase_S8/S53_dom"/>
</dbReference>
<dbReference type="Gene3D" id="3.50.30.30">
    <property type="match status" value="1"/>
</dbReference>
<dbReference type="GO" id="GO:0048046">
    <property type="term" value="C:apoplast"/>
    <property type="evidence" value="ECO:0007669"/>
    <property type="project" value="UniProtKB-SubCell"/>
</dbReference>
<keyword evidence="5" id="KW-0964">Secreted</keyword>
<dbReference type="EMBL" id="VOIH02000010">
    <property type="protein sequence ID" value="KAF3435780.1"/>
    <property type="molecule type" value="Genomic_DNA"/>
</dbReference>
<dbReference type="GO" id="GO:0009609">
    <property type="term" value="P:response to symbiotic bacterium"/>
    <property type="evidence" value="ECO:0007669"/>
    <property type="project" value="UniProtKB-ARBA"/>
</dbReference>
<dbReference type="Gene3D" id="3.40.50.200">
    <property type="entry name" value="Peptidase S8/S53 domain"/>
    <property type="match status" value="1"/>
</dbReference>
<evidence type="ECO:0000256" key="12">
    <source>
        <dbReference type="SAM" id="SignalP"/>
    </source>
</evidence>
<dbReference type="Gene3D" id="2.60.40.2310">
    <property type="match status" value="1"/>
</dbReference>
<evidence type="ECO:0000259" key="14">
    <source>
        <dbReference type="Pfam" id="PF05922"/>
    </source>
</evidence>
<dbReference type="InterPro" id="IPR037045">
    <property type="entry name" value="S8pro/Inhibitor_I9_sf"/>
</dbReference>
<reference evidence="16" key="1">
    <citation type="submission" date="2020-03" db="EMBL/GenBank/DDBJ databases">
        <title>A high-quality chromosome-level genome assembly of a woody plant with both climbing and erect habits, Rhamnella rubrinervis.</title>
        <authorList>
            <person name="Lu Z."/>
            <person name="Yang Y."/>
            <person name="Zhu X."/>
            <person name="Sun Y."/>
        </authorList>
    </citation>
    <scope>NUCLEOTIDE SEQUENCE</scope>
    <source>
        <strain evidence="16">BYM</strain>
        <tissue evidence="16">Leaf</tissue>
    </source>
</reference>
<feature type="signal peptide" evidence="12">
    <location>
        <begin position="1"/>
        <end position="22"/>
    </location>
</feature>
<protein>
    <recommendedName>
        <fullName evidence="18">Subtilisin-like protease SBT3.6</fullName>
    </recommendedName>
</protein>
<dbReference type="SUPFAM" id="SSF52743">
    <property type="entry name" value="Subtilisin-like"/>
    <property type="match status" value="1"/>
</dbReference>
<dbReference type="InterPro" id="IPR041469">
    <property type="entry name" value="Subtilisin-like_FN3"/>
</dbReference>
<evidence type="ECO:0000256" key="9">
    <source>
        <dbReference type="ARBA" id="ARBA00022825"/>
    </source>
</evidence>
<dbReference type="GO" id="GO:0009610">
    <property type="term" value="P:response to symbiotic fungus"/>
    <property type="evidence" value="ECO:0007669"/>
    <property type="project" value="UniProtKB-ARBA"/>
</dbReference>
<keyword evidence="9 11" id="KW-0720">Serine protease</keyword>
<dbReference type="CDD" id="cd02120">
    <property type="entry name" value="PA_subtilisin_like"/>
    <property type="match status" value="1"/>
</dbReference>
<evidence type="ECO:0000313" key="16">
    <source>
        <dbReference type="EMBL" id="KAF3435780.1"/>
    </source>
</evidence>
<keyword evidence="8 11" id="KW-0378">Hydrolase</keyword>
<dbReference type="InterPro" id="IPR010259">
    <property type="entry name" value="S8pro/Inhibitor_I9"/>
</dbReference>
<dbReference type="GO" id="GO:0004252">
    <property type="term" value="F:serine-type endopeptidase activity"/>
    <property type="evidence" value="ECO:0007669"/>
    <property type="project" value="UniProtKB-UniRule"/>
</dbReference>
<evidence type="ECO:0000256" key="1">
    <source>
        <dbReference type="ARBA" id="ARBA00002076"/>
    </source>
</evidence>
<evidence type="ECO:0000256" key="2">
    <source>
        <dbReference type="ARBA" id="ARBA00004271"/>
    </source>
</evidence>
<dbReference type="OrthoDB" id="206201at2759"/>
<dbReference type="InterPro" id="IPR036852">
    <property type="entry name" value="Peptidase_S8/S53_dom_sf"/>
</dbReference>
<keyword evidence="7 12" id="KW-0732">Signal</keyword>
<evidence type="ECO:0000256" key="3">
    <source>
        <dbReference type="ARBA" id="ARBA00011073"/>
    </source>
</evidence>
<dbReference type="Proteomes" id="UP000796880">
    <property type="component" value="Unassembled WGS sequence"/>
</dbReference>
<dbReference type="InterPro" id="IPR034197">
    <property type="entry name" value="Peptidases_S8_3"/>
</dbReference>
<feature type="domain" description="Subtilisin-like protease fibronectin type-III" evidence="15">
    <location>
        <begin position="669"/>
        <end position="764"/>
    </location>
</feature>
<feature type="active site" description="Charge relay system" evidence="10 11">
    <location>
        <position position="219"/>
    </location>
</feature>
<name>A0A8K0DXW9_9ROSA</name>
<evidence type="ECO:0000256" key="7">
    <source>
        <dbReference type="ARBA" id="ARBA00022729"/>
    </source>
</evidence>
<evidence type="ECO:0000259" key="13">
    <source>
        <dbReference type="Pfam" id="PF00082"/>
    </source>
</evidence>
<proteinExistence type="inferred from homology"/>
<evidence type="ECO:0000256" key="10">
    <source>
        <dbReference type="PIRSR" id="PIRSR615500-1"/>
    </source>
</evidence>
<evidence type="ECO:0000256" key="6">
    <source>
        <dbReference type="ARBA" id="ARBA00022670"/>
    </source>
</evidence>
<dbReference type="Pfam" id="PF00082">
    <property type="entry name" value="Peptidase_S8"/>
    <property type="match status" value="1"/>
</dbReference>
<feature type="active site" description="Charge relay system" evidence="10 11">
    <location>
        <position position="144"/>
    </location>
</feature>
<evidence type="ECO:0008006" key="18">
    <source>
        <dbReference type="Google" id="ProtNLM"/>
    </source>
</evidence>
<dbReference type="PROSITE" id="PS51892">
    <property type="entry name" value="SUBTILASE"/>
    <property type="match status" value="1"/>
</dbReference>
<dbReference type="CDD" id="cd04852">
    <property type="entry name" value="Peptidases_S8_3"/>
    <property type="match status" value="1"/>
</dbReference>
<comment type="subcellular location">
    <subcellularLocation>
        <location evidence="2">Secreted</location>
        <location evidence="2">Extracellular space</location>
        <location evidence="2">Apoplast</location>
    </subcellularLocation>
</comment>
<dbReference type="PRINTS" id="PR00723">
    <property type="entry name" value="SUBTILISIN"/>
</dbReference>
<evidence type="ECO:0000259" key="15">
    <source>
        <dbReference type="Pfam" id="PF17766"/>
    </source>
</evidence>
<evidence type="ECO:0000256" key="4">
    <source>
        <dbReference type="ARBA" id="ARBA00022523"/>
    </source>
</evidence>
<evidence type="ECO:0000256" key="8">
    <source>
        <dbReference type="ARBA" id="ARBA00022801"/>
    </source>
</evidence>
<feature type="domain" description="Peptidase S8/S53" evidence="13">
    <location>
        <begin position="135"/>
        <end position="594"/>
    </location>
</feature>
<dbReference type="FunFam" id="2.60.40.2310:FF:000001">
    <property type="entry name" value="Subtilisin-like protease SBT1.5"/>
    <property type="match status" value="1"/>
</dbReference>
<dbReference type="GO" id="GO:0006508">
    <property type="term" value="P:proteolysis"/>
    <property type="evidence" value="ECO:0007669"/>
    <property type="project" value="UniProtKB-KW"/>
</dbReference>
<sequence length="775" mass="83338">MASSPWIFGMLYLGLILQQSLFLNSLTSTNVHIVYMGERRQDEPELVSDSHHEILSHILGSKEAAKESILYSYKHGFSGFAAVLTQSQAKHIADFPGVVNVIPNRILRLCTTRSWDFLQVKPQIRNGILAKSQSGSGSIIGVMDTGIWPESESFKDDGMGEVPSRWRGICQEGEQFNHSNCNRKIIGARWYIKGYEAEFGKLNPRDGVEFLSPRDASGHGTHTSSTAAGALVENASFMGLARGVARGGAPSARLAIYKVCWSTGGCSSADMLAAFDDAISDGVDVLSASLGSLPPLPSYVEDALSIGSFHAVAKGISVVCSGGNSGPYPQTVINTAPWVLTVAASTIDRAFPTIVTLGNNQTLVGQAVYTGLDVNKFYPLVYGEDIASVDSDEDKAGACDSGSLNETLARGKVVLCFQSRSQRSATVAASTVLSVKGAGIIFAKAPTKDVSVSWSLPCVQVDFTIGTYLLTYMEATRNPVVKFGSTRTALGQQISSEVAFFSSRGPSSLSPAVLKPDIAAPGVNILASWSPASSPSEPDMLKNKLKFKFESGTSMSCPHIAAVVALLKTIHPDWSPAAIKSALITTASLEDEYCQNIVAEGAPHKQADPFDYGGGHVDPNKAINPGLIYDSDSTDYVNFLCSMGYNDTAISLVVGTPTKCFKSTNFLVNLNLPSITIPELKQTLSVTRTVRNVGPENSIYIARIQTPAGVSVTVKPRILLFDSTVKTLKFKVVLRSLLRIQGRYSFGNLFWEDGFHVVRIPLMVRTVIEDFYSET</sequence>
<dbReference type="FunFam" id="3.40.50.200:FF:000006">
    <property type="entry name" value="Subtilisin-like protease SBT1.5"/>
    <property type="match status" value="1"/>
</dbReference>
<keyword evidence="6 11" id="KW-0645">Protease</keyword>
<comment type="caution">
    <text evidence="16">The sequence shown here is derived from an EMBL/GenBank/DDBJ whole genome shotgun (WGS) entry which is preliminary data.</text>
</comment>
<feature type="domain" description="Inhibitor I9" evidence="14">
    <location>
        <begin position="31"/>
        <end position="109"/>
    </location>
</feature>
<feature type="active site" description="Charge relay system" evidence="10 11">
    <location>
        <position position="554"/>
    </location>
</feature>
<evidence type="ECO:0000256" key="5">
    <source>
        <dbReference type="ARBA" id="ARBA00022525"/>
    </source>
</evidence>
<dbReference type="InterPro" id="IPR023828">
    <property type="entry name" value="Peptidase_S8_Ser-AS"/>
</dbReference>
<accession>A0A8K0DXW9</accession>
<dbReference type="InterPro" id="IPR045051">
    <property type="entry name" value="SBT"/>
</dbReference>
<dbReference type="Pfam" id="PF17766">
    <property type="entry name" value="fn3_6"/>
    <property type="match status" value="1"/>
</dbReference>
<keyword evidence="17" id="KW-1185">Reference proteome</keyword>
<evidence type="ECO:0000313" key="17">
    <source>
        <dbReference type="Proteomes" id="UP000796880"/>
    </source>
</evidence>
<dbReference type="FunFam" id="3.50.30.30:FF:000005">
    <property type="entry name" value="subtilisin-like protease SBT1.5"/>
    <property type="match status" value="1"/>
</dbReference>
<dbReference type="PROSITE" id="PS00138">
    <property type="entry name" value="SUBTILASE_SER"/>
    <property type="match status" value="1"/>
</dbReference>
<keyword evidence="4" id="KW-0052">Apoplast</keyword>
<evidence type="ECO:0000256" key="11">
    <source>
        <dbReference type="PROSITE-ProRule" id="PRU01240"/>
    </source>
</evidence>
<organism evidence="16 17">
    <name type="scientific">Rhamnella rubrinervis</name>
    <dbReference type="NCBI Taxonomy" id="2594499"/>
    <lineage>
        <taxon>Eukaryota</taxon>
        <taxon>Viridiplantae</taxon>
        <taxon>Streptophyta</taxon>
        <taxon>Embryophyta</taxon>
        <taxon>Tracheophyta</taxon>
        <taxon>Spermatophyta</taxon>
        <taxon>Magnoliopsida</taxon>
        <taxon>eudicotyledons</taxon>
        <taxon>Gunneridae</taxon>
        <taxon>Pentapetalae</taxon>
        <taxon>rosids</taxon>
        <taxon>fabids</taxon>
        <taxon>Rosales</taxon>
        <taxon>Rhamnaceae</taxon>
        <taxon>rhamnoid group</taxon>
        <taxon>Rhamneae</taxon>
        <taxon>Rhamnella</taxon>
    </lineage>
</organism>
<dbReference type="Pfam" id="PF05922">
    <property type="entry name" value="Inhibitor_I9"/>
    <property type="match status" value="1"/>
</dbReference>
<gene>
    <name evidence="16" type="ORF">FNV43_RR22872</name>
</gene>
<comment type="function">
    <text evidence="1">Required for arbuscular mycorrhiza (AM) development during AM symbiosis with AM fungi (e.g. Glomeromycota intraradices).</text>
</comment>
<dbReference type="Gene3D" id="3.30.70.80">
    <property type="entry name" value="Peptidase S8 propeptide/proteinase inhibitor I9"/>
    <property type="match status" value="1"/>
</dbReference>
<dbReference type="PANTHER" id="PTHR10795">
    <property type="entry name" value="PROPROTEIN CONVERTASE SUBTILISIN/KEXIN"/>
    <property type="match status" value="1"/>
</dbReference>